<feature type="transmembrane region" description="Helical" evidence="2">
    <location>
        <begin position="16"/>
        <end position="38"/>
    </location>
</feature>
<evidence type="ECO:0000256" key="1">
    <source>
        <dbReference type="SAM" id="MobiDB-lite"/>
    </source>
</evidence>
<gene>
    <name evidence="3" type="ORF">H8S11_09890</name>
</gene>
<organism evidence="3 4">
    <name type="scientific">Flintibacter hominis</name>
    <dbReference type="NCBI Taxonomy" id="2763048"/>
    <lineage>
        <taxon>Bacteria</taxon>
        <taxon>Bacillati</taxon>
        <taxon>Bacillota</taxon>
        <taxon>Clostridia</taxon>
        <taxon>Eubacteriales</taxon>
        <taxon>Flintibacter</taxon>
    </lineage>
</organism>
<dbReference type="RefSeq" id="WP_186853009.1">
    <property type="nucleotide sequence ID" value="NZ_JACOPO010000006.1"/>
</dbReference>
<feature type="region of interest" description="Disordered" evidence="1">
    <location>
        <begin position="203"/>
        <end position="225"/>
    </location>
</feature>
<name>A0A8J6JBI6_9FIRM</name>
<dbReference type="EMBL" id="JACOPO010000006">
    <property type="protein sequence ID" value="MBC5723123.1"/>
    <property type="molecule type" value="Genomic_DNA"/>
</dbReference>
<evidence type="ECO:0000313" key="3">
    <source>
        <dbReference type="EMBL" id="MBC5723123.1"/>
    </source>
</evidence>
<evidence type="ECO:0000313" key="4">
    <source>
        <dbReference type="Proteomes" id="UP000628736"/>
    </source>
</evidence>
<keyword evidence="4" id="KW-1185">Reference proteome</keyword>
<dbReference type="AlphaFoldDB" id="A0A8J6JBI6"/>
<comment type="caution">
    <text evidence="3">The sequence shown here is derived from an EMBL/GenBank/DDBJ whole genome shotgun (WGS) entry which is preliminary data.</text>
</comment>
<dbReference type="Proteomes" id="UP000628736">
    <property type="component" value="Unassembled WGS sequence"/>
</dbReference>
<protein>
    <submittedName>
        <fullName evidence="3">Uncharacterized protein</fullName>
    </submittedName>
</protein>
<accession>A0A8J6JBI6</accession>
<evidence type="ECO:0000256" key="2">
    <source>
        <dbReference type="SAM" id="Phobius"/>
    </source>
</evidence>
<keyword evidence="2" id="KW-1133">Transmembrane helix</keyword>
<proteinExistence type="predicted"/>
<sequence length="225" mass="26150">MAVDDFFCWLNTNSGILTLLTAIATFITCWCSFISAKATRAQVEEMRRQYKEENRPFIGTELTYVRRTFYGIKFINHGKQPAYHVKIQFDRSFIDSLPEKVYQTLLLEQEGRECIIGINQNYTIFVGTNKMRNYSTLQSASGTILYCGPGGENYEDKFQIDIKNYMTIFSVTGKEDDLIKRLDIQNTQQKETNKILWQISRDYSNSKEKSDEQTIGIESPDEEKE</sequence>
<keyword evidence="2" id="KW-0472">Membrane</keyword>
<keyword evidence="2" id="KW-0812">Transmembrane</keyword>
<reference evidence="3" key="1">
    <citation type="submission" date="2020-08" db="EMBL/GenBank/DDBJ databases">
        <title>Genome public.</title>
        <authorList>
            <person name="Liu C."/>
            <person name="Sun Q."/>
        </authorList>
    </citation>
    <scope>NUCLEOTIDE SEQUENCE</scope>
    <source>
        <strain evidence="3">NSJ-23</strain>
    </source>
</reference>